<proteinExistence type="inferred from homology"/>
<evidence type="ECO:0000256" key="4">
    <source>
        <dbReference type="ARBA" id="ARBA00035202"/>
    </source>
</evidence>
<evidence type="ECO:0000256" key="1">
    <source>
        <dbReference type="ARBA" id="ARBA00008889"/>
    </source>
</evidence>
<name>A0A4Q0AGC9_9BACT</name>
<evidence type="ECO:0000256" key="3">
    <source>
        <dbReference type="ARBA" id="ARBA00023274"/>
    </source>
</evidence>
<dbReference type="CDD" id="cd05797">
    <property type="entry name" value="Ribosomal_L10"/>
    <property type="match status" value="1"/>
</dbReference>
<gene>
    <name evidence="5" type="primary">rplJ</name>
    <name evidence="6" type="ORF">EOT04_03315</name>
</gene>
<keyword evidence="5" id="KW-0699">rRNA-binding</keyword>
<keyword evidence="2 5" id="KW-0689">Ribosomal protein</keyword>
<comment type="function">
    <text evidence="5">Forms part of the ribosomal stalk, playing a central role in the interaction of the ribosome with GTP-bound translation factors.</text>
</comment>
<keyword evidence="3 5" id="KW-0687">Ribonucleoprotein</keyword>
<keyword evidence="5" id="KW-0694">RNA-binding</keyword>
<comment type="subunit">
    <text evidence="5">Part of the ribosomal stalk of the 50S ribosomal subunit. The N-terminus interacts with L11 and the large rRNA to form the base of the stalk. The C-terminus forms an elongated spine to which L12 dimers bind in a sequential fashion forming a multimeric L10(L12)X complex.</text>
</comment>
<dbReference type="InterPro" id="IPR047865">
    <property type="entry name" value="Ribosomal_uL10_bac_type"/>
</dbReference>
<dbReference type="Gene3D" id="6.10.250.290">
    <property type="match status" value="1"/>
</dbReference>
<dbReference type="Gene3D" id="3.30.70.1730">
    <property type="match status" value="1"/>
</dbReference>
<accession>A0A4Q0AGC9</accession>
<dbReference type="Pfam" id="PF00466">
    <property type="entry name" value="Ribosomal_L10"/>
    <property type="match status" value="1"/>
</dbReference>
<dbReference type="GO" id="GO:0006412">
    <property type="term" value="P:translation"/>
    <property type="evidence" value="ECO:0007669"/>
    <property type="project" value="UniProtKB-UniRule"/>
</dbReference>
<dbReference type="Proteomes" id="UP000289269">
    <property type="component" value="Unassembled WGS sequence"/>
</dbReference>
<keyword evidence="7" id="KW-1185">Reference proteome</keyword>
<protein>
    <recommendedName>
        <fullName evidence="4 5">Large ribosomal subunit protein uL10</fullName>
    </recommendedName>
</protein>
<dbReference type="InterPro" id="IPR001790">
    <property type="entry name" value="Ribosomal_uL10"/>
</dbReference>
<dbReference type="SUPFAM" id="SSF160369">
    <property type="entry name" value="Ribosomal protein L10-like"/>
    <property type="match status" value="1"/>
</dbReference>
<evidence type="ECO:0000313" key="6">
    <source>
        <dbReference type="EMBL" id="RWZ78016.1"/>
    </source>
</evidence>
<evidence type="ECO:0000256" key="5">
    <source>
        <dbReference type="HAMAP-Rule" id="MF_00362"/>
    </source>
</evidence>
<dbReference type="GO" id="GO:0005840">
    <property type="term" value="C:ribosome"/>
    <property type="evidence" value="ECO:0007669"/>
    <property type="project" value="UniProtKB-KW"/>
</dbReference>
<comment type="caution">
    <text evidence="6">The sequence shown here is derived from an EMBL/GenBank/DDBJ whole genome shotgun (WGS) entry which is preliminary data.</text>
</comment>
<dbReference type="GO" id="GO:0070180">
    <property type="term" value="F:large ribosomal subunit rRNA binding"/>
    <property type="evidence" value="ECO:0007669"/>
    <property type="project" value="UniProtKB-UniRule"/>
</dbReference>
<sequence length="177" mass="18845">MAISREKKAAQVDQLVRLLNGSKLTAVAAYAGLSVADAQKLRRQARQEGVTVKVVKNRLVKVAMRRAEAFKSSDASWLSGQLLYAFSEDETAAARALQVFAKTAESLKLQGGFDGSGQMLDATAVKELAELPSKDTLRGILVGTLSAPFKGMACVMNANLQGVIYALNARAEAKKAS</sequence>
<dbReference type="EMBL" id="SCKW01000048">
    <property type="protein sequence ID" value="RWZ78016.1"/>
    <property type="molecule type" value="Genomic_DNA"/>
</dbReference>
<dbReference type="AlphaFoldDB" id="A0A4Q0AGC9"/>
<dbReference type="PANTHER" id="PTHR11560">
    <property type="entry name" value="39S RIBOSOMAL PROTEIN L10, MITOCHONDRIAL"/>
    <property type="match status" value="1"/>
</dbReference>
<dbReference type="InterPro" id="IPR043141">
    <property type="entry name" value="Ribosomal_uL10-like_sf"/>
</dbReference>
<comment type="similarity">
    <text evidence="1 5">Belongs to the universal ribosomal protein uL10 family.</text>
</comment>
<dbReference type="InterPro" id="IPR022973">
    <property type="entry name" value="Ribosomal_uL10_bac"/>
</dbReference>
<dbReference type="HAMAP" id="MF_00362">
    <property type="entry name" value="Ribosomal_uL10"/>
    <property type="match status" value="1"/>
</dbReference>
<reference evidence="6" key="1">
    <citation type="submission" date="2019-01" db="EMBL/GenBank/DDBJ databases">
        <title>Genomic signatures and co-occurrence patterns of the ultra-small Saccharimodia (Patescibacteria phylum) suggest a symbiotic lifestyle.</title>
        <authorList>
            <person name="Lemos L."/>
            <person name="Medeiros J."/>
            <person name="Andreote F."/>
            <person name="Fernandes G."/>
            <person name="Varani A."/>
            <person name="Oliveira G."/>
            <person name="Pylro V."/>
        </authorList>
    </citation>
    <scope>NUCLEOTIDE SEQUENCE [LARGE SCALE GENOMIC DNA]</scope>
    <source>
        <strain evidence="6">AMD01</strain>
    </source>
</reference>
<dbReference type="GO" id="GO:1990904">
    <property type="term" value="C:ribonucleoprotein complex"/>
    <property type="evidence" value="ECO:0007669"/>
    <property type="project" value="UniProtKB-KW"/>
</dbReference>
<evidence type="ECO:0000313" key="7">
    <source>
        <dbReference type="Proteomes" id="UP000289269"/>
    </source>
</evidence>
<dbReference type="NCBIfam" id="NF000955">
    <property type="entry name" value="PRK00099.1-1"/>
    <property type="match status" value="1"/>
</dbReference>
<evidence type="ECO:0000256" key="2">
    <source>
        <dbReference type="ARBA" id="ARBA00022980"/>
    </source>
</evidence>
<organism evidence="6 7">
    <name type="scientific">Candidatus Chaera renei</name>
    <dbReference type="NCBI Taxonomy" id="2506947"/>
    <lineage>
        <taxon>Bacteria</taxon>
        <taxon>Candidatus Saccharimonadota</taxon>
        <taxon>Candidatus Saccharimonadia</taxon>
        <taxon>Candidatus Saccharimonadales</taxon>
        <taxon>Candidatus Saccharimonadaceae</taxon>
        <taxon>Candidatus Chaera</taxon>
    </lineage>
</organism>